<dbReference type="STRING" id="1177982.SAMN04489711_1273"/>
<evidence type="ECO:0000313" key="1">
    <source>
        <dbReference type="EMBL" id="SFF31502.1"/>
    </source>
</evidence>
<dbReference type="Proteomes" id="UP000199119">
    <property type="component" value="Unassembled WGS sequence"/>
</dbReference>
<proteinExistence type="predicted"/>
<reference evidence="2" key="1">
    <citation type="submission" date="2016-10" db="EMBL/GenBank/DDBJ databases">
        <authorList>
            <person name="Varghese N."/>
            <person name="Submissions S."/>
        </authorList>
    </citation>
    <scope>NUCLEOTIDE SEQUENCE [LARGE SCALE GENOMIC DNA]</scope>
    <source>
        <strain evidence="2">DSM 27981</strain>
    </source>
</reference>
<dbReference type="RefSeq" id="WP_092942410.1">
    <property type="nucleotide sequence ID" value="NZ_FONX01000027.1"/>
</dbReference>
<dbReference type="Pfam" id="PF23130">
    <property type="entry name" value="IcmW"/>
    <property type="match status" value="1"/>
</dbReference>
<protein>
    <submittedName>
        <fullName evidence="1">Uncharacterized protein</fullName>
    </submittedName>
</protein>
<evidence type="ECO:0000313" key="2">
    <source>
        <dbReference type="Proteomes" id="UP000199119"/>
    </source>
</evidence>
<accession>A0A1I2HP82</accession>
<dbReference type="AlphaFoldDB" id="A0A1I2HP82"/>
<dbReference type="InterPro" id="IPR057079">
    <property type="entry name" value="IcmW-like"/>
</dbReference>
<dbReference type="EMBL" id="FONX01000027">
    <property type="protein sequence ID" value="SFF31502.1"/>
    <property type="molecule type" value="Genomic_DNA"/>
</dbReference>
<keyword evidence="2" id="KW-1185">Reference proteome</keyword>
<sequence>MRPVVVHIVHPVEVNRRLMQLGSRRGAPLSRFVLLMERAEPWAVDDIRMNADDEPVGVDDERGTAEERLVAMRQLERVLNSEAMAKKLQSQSSARGPVGEGLIEVLALLRTGRFLVCLHHLSTVSAPFIGAWLQLVDERARAGDVMAHVLRSRLVMFKKANMISVVFSRESAQQVMKTLEFIK</sequence>
<organism evidence="1 2">
    <name type="scientific">Paracidovorax wautersii</name>
    <dbReference type="NCBI Taxonomy" id="1177982"/>
    <lineage>
        <taxon>Bacteria</taxon>
        <taxon>Pseudomonadati</taxon>
        <taxon>Pseudomonadota</taxon>
        <taxon>Betaproteobacteria</taxon>
        <taxon>Burkholderiales</taxon>
        <taxon>Comamonadaceae</taxon>
        <taxon>Paracidovorax</taxon>
    </lineage>
</organism>
<gene>
    <name evidence="1" type="ORF">SAMN04489711_1273</name>
</gene>
<name>A0A1I2HP82_9BURK</name>